<dbReference type="InterPro" id="IPR036291">
    <property type="entry name" value="NAD(P)-bd_dom_sf"/>
</dbReference>
<keyword evidence="2" id="KW-0560">Oxidoreductase</keyword>
<dbReference type="STRING" id="104102.AtDm6_0021"/>
<dbReference type="Gene3D" id="3.40.50.720">
    <property type="entry name" value="NAD(P)-binding Rossmann-like Domain"/>
    <property type="match status" value="1"/>
</dbReference>
<dbReference type="Pfam" id="PF08240">
    <property type="entry name" value="ADH_N"/>
    <property type="match status" value="1"/>
</dbReference>
<organism evidence="2 3">
    <name type="scientific">Acetobacter tropicalis</name>
    <dbReference type="NCBI Taxonomy" id="104102"/>
    <lineage>
        <taxon>Bacteria</taxon>
        <taxon>Pseudomonadati</taxon>
        <taxon>Pseudomonadota</taxon>
        <taxon>Alphaproteobacteria</taxon>
        <taxon>Acetobacterales</taxon>
        <taxon>Acetobacteraceae</taxon>
        <taxon>Acetobacter</taxon>
    </lineage>
</organism>
<dbReference type="InterPro" id="IPR013149">
    <property type="entry name" value="ADH-like_C"/>
</dbReference>
<dbReference type="NCBIfam" id="TIGR02823">
    <property type="entry name" value="oxido_YhdH"/>
    <property type="match status" value="1"/>
</dbReference>
<dbReference type="SUPFAM" id="SSF51735">
    <property type="entry name" value="NAD(P)-binding Rossmann-fold domains"/>
    <property type="match status" value="1"/>
</dbReference>
<evidence type="ECO:0000313" key="2">
    <source>
        <dbReference type="EMBL" id="KGB26657.1"/>
    </source>
</evidence>
<proteinExistence type="predicted"/>
<dbReference type="InterPro" id="IPR051397">
    <property type="entry name" value="Zn-ADH-like_protein"/>
</dbReference>
<evidence type="ECO:0000259" key="1">
    <source>
        <dbReference type="SMART" id="SM00829"/>
    </source>
</evidence>
<sequence length="371" mass="39023">MYPGPLRRVVAGCASVNRTCFAHDGPMASDAGQNRLQTPGKKNSMFDAYLVEKTAEGTPSVVLRHLPDDQLPEGDVTVRVEWSTLNYKDALALTGKGPIIRSYPMVPGIDFAGTVEASSNPAFSVGQKVLLNGYGVGEKHWGGLAGRARVPGEWLVPLPEAFTPRQAMALGTAGYTAMLCVQALQKQGVTPRSGEVVVTGASGGVGSVAVMLLAKLGYAVTAVTGRMEEKPYLEKLGAKDVIPRQFFGGMTRPLEKARWAGAVDVAGGAILAAVCASMLPYGVVTACGLAAGMDFPATVAPFILRGVTLVGIESVNCPSAERREAWQALAELVDQALLEEMTTEIAFSDVVPTAERLLAGKVRGRVVVKIP</sequence>
<dbReference type="InterPro" id="IPR020843">
    <property type="entry name" value="ER"/>
</dbReference>
<dbReference type="GO" id="GO:0043957">
    <property type="term" value="F:acryloyl-CoA reductase (NADPH) activity"/>
    <property type="evidence" value="ECO:0007669"/>
    <property type="project" value="TreeGrafter"/>
</dbReference>
<dbReference type="SUPFAM" id="SSF50129">
    <property type="entry name" value="GroES-like"/>
    <property type="match status" value="1"/>
</dbReference>
<comment type="caution">
    <text evidence="2">The sequence shown here is derived from an EMBL/GenBank/DDBJ whole genome shotgun (WGS) entry which is preliminary data.</text>
</comment>
<dbReference type="Proteomes" id="UP000029448">
    <property type="component" value="Unassembled WGS sequence"/>
</dbReference>
<dbReference type="InterPro" id="IPR013154">
    <property type="entry name" value="ADH-like_N"/>
</dbReference>
<feature type="domain" description="Enoyl reductase (ER)" evidence="1">
    <location>
        <begin position="57"/>
        <end position="368"/>
    </location>
</feature>
<dbReference type="SMART" id="SM00829">
    <property type="entry name" value="PKS_ER"/>
    <property type="match status" value="1"/>
</dbReference>
<name>A0A094YZ38_9PROT</name>
<evidence type="ECO:0000313" key="3">
    <source>
        <dbReference type="Proteomes" id="UP000029448"/>
    </source>
</evidence>
<dbReference type="PATRIC" id="fig|104102.7.peg.21"/>
<dbReference type="AlphaFoldDB" id="A0A094YZ38"/>
<dbReference type="InterPro" id="IPR011032">
    <property type="entry name" value="GroES-like_sf"/>
</dbReference>
<dbReference type="Pfam" id="PF00107">
    <property type="entry name" value="ADH_zinc_N"/>
    <property type="match status" value="1"/>
</dbReference>
<dbReference type="InterPro" id="IPR014188">
    <property type="entry name" value="Acrylyl-CoA_reductase_AcuI"/>
</dbReference>
<dbReference type="Gene3D" id="3.90.180.10">
    <property type="entry name" value="Medium-chain alcohol dehydrogenases, catalytic domain"/>
    <property type="match status" value="1"/>
</dbReference>
<keyword evidence="3" id="KW-1185">Reference proteome</keyword>
<dbReference type="EC" id="1.1.1.1" evidence="2"/>
<dbReference type="PANTHER" id="PTHR43677">
    <property type="entry name" value="SHORT-CHAIN DEHYDROGENASE/REDUCTASE"/>
    <property type="match status" value="1"/>
</dbReference>
<gene>
    <name evidence="2" type="ORF">AtDm6_0021</name>
</gene>
<dbReference type="PANTHER" id="PTHR43677:SF1">
    <property type="entry name" value="ACRYLYL-COA REDUCTASE ACUI-RELATED"/>
    <property type="match status" value="1"/>
</dbReference>
<dbReference type="EMBL" id="JOKM01000002">
    <property type="protein sequence ID" value="KGB26657.1"/>
    <property type="molecule type" value="Genomic_DNA"/>
</dbReference>
<accession>A0A094YZ38</accession>
<reference evidence="2 3" key="1">
    <citation type="submission" date="2014-06" db="EMBL/GenBank/DDBJ databases">
        <title>Functional and comparative genomic analyses of the Drosophila gut microbiota identify candidate symbiosis factors.</title>
        <authorList>
            <person name="Newell P.D."/>
            <person name="Chaston J.M."/>
            <person name="Douglas A.E."/>
        </authorList>
    </citation>
    <scope>NUCLEOTIDE SEQUENCE [LARGE SCALE GENOMIC DNA]</scope>
    <source>
        <strain evidence="2 3">DmCS_006</strain>
    </source>
</reference>
<dbReference type="GO" id="GO:0004022">
    <property type="term" value="F:alcohol dehydrogenase (NAD+) activity"/>
    <property type="evidence" value="ECO:0007669"/>
    <property type="project" value="UniProtKB-EC"/>
</dbReference>
<dbReference type="CDD" id="cd08288">
    <property type="entry name" value="MDR_yhdh"/>
    <property type="match status" value="1"/>
</dbReference>
<protein>
    <submittedName>
        <fullName evidence="2">Alcohol dehydrogenase</fullName>
        <ecNumber evidence="2">1.1.1.1</ecNumber>
    </submittedName>
</protein>